<evidence type="ECO:0008006" key="3">
    <source>
        <dbReference type="Google" id="ProtNLM"/>
    </source>
</evidence>
<sequence length="182" mass="20981">MLYWDPVPHIDDALRSLAHPPRFGGRFAERNELNVPGPFYAAGTDNCWVGRLHAPRHILYGDSHEHYSEFVFRQPRDPGELRAVLRGMADDPTIGWARDGDAHWTPALVREWWRDRGRVRDWLTAKYPLCAASDREEERELATGLHDYLTYLDGELATDLRAYLYFLDHGAAPSDEERLPAL</sequence>
<organism evidence="1 2">
    <name type="scientific">Actinoplanes octamycinicus</name>
    <dbReference type="NCBI Taxonomy" id="135948"/>
    <lineage>
        <taxon>Bacteria</taxon>
        <taxon>Bacillati</taxon>
        <taxon>Actinomycetota</taxon>
        <taxon>Actinomycetes</taxon>
        <taxon>Micromonosporales</taxon>
        <taxon>Micromonosporaceae</taxon>
        <taxon>Actinoplanes</taxon>
    </lineage>
</organism>
<protein>
    <recommendedName>
        <fullName evidence="3">Ferredoxin</fullName>
    </recommendedName>
</protein>
<name>A0A7W7H2R6_9ACTN</name>
<gene>
    <name evidence="1" type="ORF">BJY16_006198</name>
</gene>
<dbReference type="Proteomes" id="UP000546162">
    <property type="component" value="Unassembled WGS sequence"/>
</dbReference>
<dbReference type="RefSeq" id="WP_203759338.1">
    <property type="nucleotide sequence ID" value="NZ_BAABFG010000005.1"/>
</dbReference>
<keyword evidence="2" id="KW-1185">Reference proteome</keyword>
<accession>A0A7W7H2R6</accession>
<comment type="caution">
    <text evidence="1">The sequence shown here is derived from an EMBL/GenBank/DDBJ whole genome shotgun (WGS) entry which is preliminary data.</text>
</comment>
<proteinExistence type="predicted"/>
<reference evidence="1 2" key="1">
    <citation type="submission" date="2020-08" db="EMBL/GenBank/DDBJ databases">
        <title>Sequencing the genomes of 1000 actinobacteria strains.</title>
        <authorList>
            <person name="Klenk H.-P."/>
        </authorList>
    </citation>
    <scope>NUCLEOTIDE SEQUENCE [LARGE SCALE GENOMIC DNA]</scope>
    <source>
        <strain evidence="1 2">DSM 45809</strain>
    </source>
</reference>
<evidence type="ECO:0000313" key="1">
    <source>
        <dbReference type="EMBL" id="MBB4742739.1"/>
    </source>
</evidence>
<dbReference type="AlphaFoldDB" id="A0A7W7H2R6"/>
<dbReference type="EMBL" id="JACHNB010000001">
    <property type="protein sequence ID" value="MBB4742739.1"/>
    <property type="molecule type" value="Genomic_DNA"/>
</dbReference>
<evidence type="ECO:0000313" key="2">
    <source>
        <dbReference type="Proteomes" id="UP000546162"/>
    </source>
</evidence>